<dbReference type="PANTHER" id="PTHR47592:SF27">
    <property type="entry name" value="OS08G0421700 PROTEIN"/>
    <property type="match status" value="1"/>
</dbReference>
<evidence type="ECO:0000256" key="1">
    <source>
        <dbReference type="SAM" id="MobiDB-lite"/>
    </source>
</evidence>
<evidence type="ECO:0000313" key="3">
    <source>
        <dbReference type="Proteomes" id="UP001227230"/>
    </source>
</evidence>
<sequence>MLFYLTTLNLVHVLKKECPKAPEHPTNETFNIIEAWKHSDFLCRNYTLNGLVDSLYNVYSSFITTRGLWEVLEKKYKTEDAGTKKFIVAKFLDFKIIDSITVINQVEELQKFLDFKMIDSITVINQVEELQILINKIHVKGMMFNEAFQVASIIEKLSPSWKDFKNYLKHKRKELLMEDLIVRLRIEEDNRKNDKFVGKSFMEAKAHIVERECSNKRKLPFNNRKMKKPANNKPGNKKIKGVC</sequence>
<name>A0ABY9C653_VITVI</name>
<dbReference type="Proteomes" id="UP001227230">
    <property type="component" value="Chromosome 7"/>
</dbReference>
<proteinExistence type="predicted"/>
<gene>
    <name evidence="2" type="ORF">VitviT2T_009875</name>
</gene>
<keyword evidence="3" id="KW-1185">Reference proteome</keyword>
<evidence type="ECO:0008006" key="4">
    <source>
        <dbReference type="Google" id="ProtNLM"/>
    </source>
</evidence>
<accession>A0ABY9C653</accession>
<evidence type="ECO:0000313" key="2">
    <source>
        <dbReference type="EMBL" id="WJZ90750.1"/>
    </source>
</evidence>
<dbReference type="EMBL" id="CP126654">
    <property type="protein sequence ID" value="WJZ90750.1"/>
    <property type="molecule type" value="Genomic_DNA"/>
</dbReference>
<feature type="region of interest" description="Disordered" evidence="1">
    <location>
        <begin position="222"/>
        <end position="243"/>
    </location>
</feature>
<organism evidence="2 3">
    <name type="scientific">Vitis vinifera</name>
    <name type="common">Grape</name>
    <dbReference type="NCBI Taxonomy" id="29760"/>
    <lineage>
        <taxon>Eukaryota</taxon>
        <taxon>Viridiplantae</taxon>
        <taxon>Streptophyta</taxon>
        <taxon>Embryophyta</taxon>
        <taxon>Tracheophyta</taxon>
        <taxon>Spermatophyta</taxon>
        <taxon>Magnoliopsida</taxon>
        <taxon>eudicotyledons</taxon>
        <taxon>Gunneridae</taxon>
        <taxon>Pentapetalae</taxon>
        <taxon>rosids</taxon>
        <taxon>Vitales</taxon>
        <taxon>Vitaceae</taxon>
        <taxon>Viteae</taxon>
        <taxon>Vitis</taxon>
    </lineage>
</organism>
<reference evidence="2 3" key="1">
    <citation type="journal article" date="2023" name="Hortic Res">
        <title>The complete reference genome for grapevine (Vitis vinifera L.) genetics and breeding.</title>
        <authorList>
            <person name="Shi X."/>
            <person name="Cao S."/>
            <person name="Wang X."/>
            <person name="Huang S."/>
            <person name="Wang Y."/>
            <person name="Liu Z."/>
            <person name="Liu W."/>
            <person name="Leng X."/>
            <person name="Peng Y."/>
            <person name="Wang N."/>
            <person name="Wang Y."/>
            <person name="Ma Z."/>
            <person name="Xu X."/>
            <person name="Zhang F."/>
            <person name="Xue H."/>
            <person name="Zhong H."/>
            <person name="Wang Y."/>
            <person name="Zhang K."/>
            <person name="Velt A."/>
            <person name="Avia K."/>
            <person name="Holtgrawe D."/>
            <person name="Grimplet J."/>
            <person name="Matus J.T."/>
            <person name="Ware D."/>
            <person name="Wu X."/>
            <person name="Wang H."/>
            <person name="Liu C."/>
            <person name="Fang Y."/>
            <person name="Rustenholz C."/>
            <person name="Cheng Z."/>
            <person name="Xiao H."/>
            <person name="Zhou Y."/>
        </authorList>
    </citation>
    <scope>NUCLEOTIDE SEQUENCE [LARGE SCALE GENOMIC DNA]</scope>
    <source>
        <strain evidence="3">cv. Pinot noir / PN40024</strain>
        <tissue evidence="2">Leaf</tissue>
    </source>
</reference>
<dbReference type="Pfam" id="PF14223">
    <property type="entry name" value="Retrotran_gag_2"/>
    <property type="match status" value="1"/>
</dbReference>
<dbReference type="PANTHER" id="PTHR47592">
    <property type="entry name" value="PBF68 PROTEIN"/>
    <property type="match status" value="1"/>
</dbReference>
<protein>
    <recommendedName>
        <fullName evidence="4">Retrovirus-related Pol polyprotein from transposon TNT 1-94</fullName>
    </recommendedName>
</protein>